<dbReference type="EMBL" id="CM039434">
    <property type="protein sequence ID" value="KAI4324350.1"/>
    <property type="molecule type" value="Genomic_DNA"/>
</dbReference>
<organism evidence="1 2">
    <name type="scientific">Bauhinia variegata</name>
    <name type="common">Purple orchid tree</name>
    <name type="synonym">Phanera variegata</name>
    <dbReference type="NCBI Taxonomy" id="167791"/>
    <lineage>
        <taxon>Eukaryota</taxon>
        <taxon>Viridiplantae</taxon>
        <taxon>Streptophyta</taxon>
        <taxon>Embryophyta</taxon>
        <taxon>Tracheophyta</taxon>
        <taxon>Spermatophyta</taxon>
        <taxon>Magnoliopsida</taxon>
        <taxon>eudicotyledons</taxon>
        <taxon>Gunneridae</taxon>
        <taxon>Pentapetalae</taxon>
        <taxon>rosids</taxon>
        <taxon>fabids</taxon>
        <taxon>Fabales</taxon>
        <taxon>Fabaceae</taxon>
        <taxon>Cercidoideae</taxon>
        <taxon>Cercideae</taxon>
        <taxon>Bauhiniinae</taxon>
        <taxon>Bauhinia</taxon>
    </lineage>
</organism>
<proteinExistence type="predicted"/>
<reference evidence="1 2" key="1">
    <citation type="journal article" date="2022" name="DNA Res.">
        <title>Chromosomal-level genome assembly of the orchid tree Bauhinia variegata (Leguminosae; Cercidoideae) supports the allotetraploid origin hypothesis of Bauhinia.</title>
        <authorList>
            <person name="Zhong Y."/>
            <person name="Chen Y."/>
            <person name="Zheng D."/>
            <person name="Pang J."/>
            <person name="Liu Y."/>
            <person name="Luo S."/>
            <person name="Meng S."/>
            <person name="Qian L."/>
            <person name="Wei D."/>
            <person name="Dai S."/>
            <person name="Zhou R."/>
        </authorList>
    </citation>
    <scope>NUCLEOTIDE SEQUENCE [LARGE SCALE GENOMIC DNA]</scope>
    <source>
        <strain evidence="1">BV-YZ2020</strain>
    </source>
</reference>
<name>A0ACB9MQ03_BAUVA</name>
<accession>A0ACB9MQ03</accession>
<evidence type="ECO:0000313" key="2">
    <source>
        <dbReference type="Proteomes" id="UP000828941"/>
    </source>
</evidence>
<evidence type="ECO:0000313" key="1">
    <source>
        <dbReference type="EMBL" id="KAI4324350.1"/>
    </source>
</evidence>
<sequence length="624" mass="69558">MPNFRSIFSKSHTLRRTSTLSSASSNHGSTFHSHFTSSSNPCASSFSRRVDRNFSFLHGFWNCLGKKPTTPTWVDNSKSFSSEPDRESIEYDVVIVGAGPAGLSAAIRLKQMCREKNVDLSVCVVEKGAEVGAHILSGNIFEPRALDELLPQWKQQEAPISVPVSSDKFWLLTKNSAFSLPCPFNNEGNYVISLSELVRWMGVKAEDLGVEIYPGFAASEILYDANNKVVGIATNDMGLSKDGSKKENFQRGVEVKGRITLLAEGCRGSLSEKIIKKYGLRKKSNAQHQTYALGIKEVWEIDEEKHQPGTVVHTLGWPLDSKTYGGSFLYHMKNRQVSIGLVVALNYQNPFLNPYEEFQKLKHHPSIKSFLEGGRVIQFGARTLNEGGFQSIPYPAFPGGAIIGCSAGFLNVPKIKGTHTAMKSGMLAAEATFAVLNEGLDMEIYWEALRNSWIWEELYRARNYRPAFEHGLFPGLVVSALEHYILKGRYPFTLKHGTPDHQATNAAKLHSPIRYSQPDGVLSFDVPTSLHRSNTNHEHDQPPHLRLRDSKIPELVNLPVYAAPESRYCPARVYEYIPDEQNQLKLQINAQNCLHCKACDIKDPTQNIEWTVPEGGGGPGYSIM</sequence>
<protein>
    <submittedName>
        <fullName evidence="1">Uncharacterized protein</fullName>
    </submittedName>
</protein>
<dbReference type="Proteomes" id="UP000828941">
    <property type="component" value="Chromosome 9"/>
</dbReference>
<comment type="caution">
    <text evidence="1">The sequence shown here is derived from an EMBL/GenBank/DDBJ whole genome shotgun (WGS) entry which is preliminary data.</text>
</comment>
<keyword evidence="2" id="KW-1185">Reference proteome</keyword>
<gene>
    <name evidence="1" type="ORF">L6164_023897</name>
</gene>